<organism evidence="3 4">
    <name type="scientific">Thermomonospora curvata (strain ATCC 19995 / DSM 43183 / JCM 3096 / KCTC 9072 / NBRC 15933 / NCIMB 10081 / Henssen B9)</name>
    <dbReference type="NCBI Taxonomy" id="471852"/>
    <lineage>
        <taxon>Bacteria</taxon>
        <taxon>Bacillati</taxon>
        <taxon>Actinomycetota</taxon>
        <taxon>Actinomycetes</taxon>
        <taxon>Streptosporangiales</taxon>
        <taxon>Thermomonosporaceae</taxon>
        <taxon>Thermomonospora</taxon>
    </lineage>
</organism>
<dbReference type="InterPro" id="IPR035992">
    <property type="entry name" value="Ricin_B-like_lectins"/>
</dbReference>
<proteinExistence type="predicted"/>
<reference evidence="3 4" key="1">
    <citation type="journal article" date="2011" name="Stand. Genomic Sci.">
        <title>Complete genome sequence of Thermomonospora curvata type strain (B9).</title>
        <authorList>
            <person name="Chertkov O."/>
            <person name="Sikorski J."/>
            <person name="Nolan M."/>
            <person name="Lapidus A."/>
            <person name="Lucas S."/>
            <person name="Del Rio T.G."/>
            <person name="Tice H."/>
            <person name="Cheng J.F."/>
            <person name="Goodwin L."/>
            <person name="Pitluck S."/>
            <person name="Liolios K."/>
            <person name="Ivanova N."/>
            <person name="Mavromatis K."/>
            <person name="Mikhailova N."/>
            <person name="Ovchinnikova G."/>
            <person name="Pati A."/>
            <person name="Chen A."/>
            <person name="Palaniappan K."/>
            <person name="Djao O.D."/>
            <person name="Land M."/>
            <person name="Hauser L."/>
            <person name="Chang Y.J."/>
            <person name="Jeffries C.D."/>
            <person name="Brettin T."/>
            <person name="Han C."/>
            <person name="Detter J.C."/>
            <person name="Rohde M."/>
            <person name="Goker M."/>
            <person name="Woyke T."/>
            <person name="Bristow J."/>
            <person name="Eisen J.A."/>
            <person name="Markowitz V."/>
            <person name="Hugenholtz P."/>
            <person name="Klenk H.P."/>
            <person name="Kyrpides N.C."/>
        </authorList>
    </citation>
    <scope>NUCLEOTIDE SEQUENCE [LARGE SCALE GENOMIC DNA]</scope>
    <source>
        <strain evidence="4">ATCC 19995 / DSM 43183 / JCM 3096 / KCTC 9072 / NBRC 15933 / NCIMB 10081 / Henssen B9</strain>
    </source>
</reference>
<keyword evidence="2" id="KW-0472">Membrane</keyword>
<dbReference type="eggNOG" id="COG3903">
    <property type="taxonomic scope" value="Bacteria"/>
</dbReference>
<keyword evidence="4" id="KW-1185">Reference proteome</keyword>
<dbReference type="SUPFAM" id="SSF50370">
    <property type="entry name" value="Ricin B-like lectins"/>
    <property type="match status" value="1"/>
</dbReference>
<gene>
    <name evidence="3" type="ordered locus">Tcur_3315</name>
</gene>
<accession>D1AAE0</accession>
<feature type="transmembrane region" description="Helical" evidence="2">
    <location>
        <begin position="153"/>
        <end position="171"/>
    </location>
</feature>
<dbReference type="AlphaFoldDB" id="D1AAE0"/>
<protein>
    <submittedName>
        <fullName evidence="3">Uncharacterized protein</fullName>
    </submittedName>
</protein>
<dbReference type="HOGENOM" id="CLU_061992_0_0_11"/>
<feature type="compositionally biased region" description="Low complexity" evidence="1">
    <location>
        <begin position="102"/>
        <end position="112"/>
    </location>
</feature>
<feature type="compositionally biased region" description="Low complexity" evidence="1">
    <location>
        <begin position="136"/>
        <end position="145"/>
    </location>
</feature>
<dbReference type="Gene3D" id="2.80.10.50">
    <property type="match status" value="1"/>
</dbReference>
<dbReference type="EMBL" id="CP001738">
    <property type="protein sequence ID" value="ACY98853.1"/>
    <property type="molecule type" value="Genomic_DNA"/>
</dbReference>
<evidence type="ECO:0000313" key="3">
    <source>
        <dbReference type="EMBL" id="ACY98853.1"/>
    </source>
</evidence>
<evidence type="ECO:0000256" key="1">
    <source>
        <dbReference type="SAM" id="MobiDB-lite"/>
    </source>
</evidence>
<evidence type="ECO:0000256" key="2">
    <source>
        <dbReference type="SAM" id="Phobius"/>
    </source>
</evidence>
<feature type="region of interest" description="Disordered" evidence="1">
    <location>
        <begin position="94"/>
        <end position="148"/>
    </location>
</feature>
<sequence>MTQLPPTPRDVRTAEEYVGKARCLKAWSGYSYRELSRRAAANGDHLPSSTLATALRRASLPGERLVAAFVRACGCDAATVEEWTAVRRRIAMEAENRPVPPDDGAAPAPAGRPVEEPFGPQRPRMHLPEEDGRETAAGPPGGRARAPGRRRGLIRFLAVGAVTLVCAVGSAPQLSRPPAGRHMPEARRPAGPLADGWYRIHTVPDDHCLEVTGPPGGRTVHGRECGRRAGQRFYFEYAGDGAYRIRSGLSGGDLGCLAVAAAPPAGTAWGDLRVRACTRTDPGQLLHLEVVPEHRRHHWLPSRLRMRSAAGRLAVRATRPDGGALDFYLTDVESPTAPPGRADAR</sequence>
<dbReference type="KEGG" id="tcu:Tcur_3315"/>
<name>D1AAE0_THECD</name>
<keyword evidence="2" id="KW-1133">Transmembrane helix</keyword>
<dbReference type="STRING" id="471852.Tcur_3315"/>
<keyword evidence="2" id="KW-0812">Transmembrane</keyword>
<evidence type="ECO:0000313" key="4">
    <source>
        <dbReference type="Proteomes" id="UP000001918"/>
    </source>
</evidence>
<dbReference type="CDD" id="cd00161">
    <property type="entry name" value="beta-trefoil_Ricin-like"/>
    <property type="match status" value="1"/>
</dbReference>
<dbReference type="PROSITE" id="PS50231">
    <property type="entry name" value="RICIN_B_LECTIN"/>
    <property type="match status" value="1"/>
</dbReference>
<dbReference type="Proteomes" id="UP000001918">
    <property type="component" value="Chromosome"/>
</dbReference>